<comment type="caution">
    <text evidence="1">The sequence shown here is derived from an EMBL/GenBank/DDBJ whole genome shotgun (WGS) entry which is preliminary data.</text>
</comment>
<protein>
    <submittedName>
        <fullName evidence="1">Uncharacterized protein</fullName>
    </submittedName>
</protein>
<evidence type="ECO:0000313" key="1">
    <source>
        <dbReference type="EMBL" id="KKL91934.1"/>
    </source>
</evidence>
<name>A0A0F9FZT1_9ZZZZ</name>
<dbReference type="AlphaFoldDB" id="A0A0F9FZT1"/>
<reference evidence="1" key="1">
    <citation type="journal article" date="2015" name="Nature">
        <title>Complex archaea that bridge the gap between prokaryotes and eukaryotes.</title>
        <authorList>
            <person name="Spang A."/>
            <person name="Saw J.H."/>
            <person name="Jorgensen S.L."/>
            <person name="Zaremba-Niedzwiedzka K."/>
            <person name="Martijn J."/>
            <person name="Lind A.E."/>
            <person name="van Eijk R."/>
            <person name="Schleper C."/>
            <person name="Guy L."/>
            <person name="Ettema T.J."/>
        </authorList>
    </citation>
    <scope>NUCLEOTIDE SEQUENCE</scope>
</reference>
<organism evidence="1">
    <name type="scientific">marine sediment metagenome</name>
    <dbReference type="NCBI Taxonomy" id="412755"/>
    <lineage>
        <taxon>unclassified sequences</taxon>
        <taxon>metagenomes</taxon>
        <taxon>ecological metagenomes</taxon>
    </lineage>
</organism>
<dbReference type="EMBL" id="LAZR01019603">
    <property type="protein sequence ID" value="KKL91934.1"/>
    <property type="molecule type" value="Genomic_DNA"/>
</dbReference>
<gene>
    <name evidence="1" type="ORF">LCGC14_1889680</name>
</gene>
<sequence length="64" mass="7416">MLKCIKCDMESEHSICKRCADELLDNMNPKDLVAHALVGMDVMKGKKDLNERLKFYKSQLRAMK</sequence>
<proteinExistence type="predicted"/>
<accession>A0A0F9FZT1</accession>